<dbReference type="Proteomes" id="UP000094385">
    <property type="component" value="Unassembled WGS sequence"/>
</dbReference>
<feature type="transmembrane region" description="Helical" evidence="1">
    <location>
        <begin position="181"/>
        <end position="201"/>
    </location>
</feature>
<reference evidence="2 3" key="1">
    <citation type="journal article" date="2016" name="Proc. Natl. Acad. Sci. U.S.A.">
        <title>Comparative genomics of biotechnologically important yeasts.</title>
        <authorList>
            <person name="Riley R."/>
            <person name="Haridas S."/>
            <person name="Wolfe K.H."/>
            <person name="Lopes M.R."/>
            <person name="Hittinger C.T."/>
            <person name="Goeker M."/>
            <person name="Salamov A.A."/>
            <person name="Wisecaver J.H."/>
            <person name="Long T.M."/>
            <person name="Calvey C.H."/>
            <person name="Aerts A.L."/>
            <person name="Barry K.W."/>
            <person name="Choi C."/>
            <person name="Clum A."/>
            <person name="Coughlan A.Y."/>
            <person name="Deshpande S."/>
            <person name="Douglass A.P."/>
            <person name="Hanson S.J."/>
            <person name="Klenk H.-P."/>
            <person name="LaButti K.M."/>
            <person name="Lapidus A."/>
            <person name="Lindquist E.A."/>
            <person name="Lipzen A.M."/>
            <person name="Meier-Kolthoff J.P."/>
            <person name="Ohm R.A."/>
            <person name="Otillar R.P."/>
            <person name="Pangilinan J.L."/>
            <person name="Peng Y."/>
            <person name="Rokas A."/>
            <person name="Rosa C.A."/>
            <person name="Scheuner C."/>
            <person name="Sibirny A.A."/>
            <person name="Slot J.C."/>
            <person name="Stielow J.B."/>
            <person name="Sun H."/>
            <person name="Kurtzman C.P."/>
            <person name="Blackwell M."/>
            <person name="Grigoriev I.V."/>
            <person name="Jeffries T.W."/>
        </authorList>
    </citation>
    <scope>NUCLEOTIDE SEQUENCE [LARGE SCALE GENOMIC DNA]</scope>
    <source>
        <strain evidence="2 3">NRRL Y-11557</strain>
    </source>
</reference>
<evidence type="ECO:0000313" key="3">
    <source>
        <dbReference type="Proteomes" id="UP000094385"/>
    </source>
</evidence>
<dbReference type="EMBL" id="KV454308">
    <property type="protein sequence ID" value="ODQ68898.1"/>
    <property type="molecule type" value="Genomic_DNA"/>
</dbReference>
<feature type="transmembrane region" description="Helical" evidence="1">
    <location>
        <begin position="143"/>
        <end position="160"/>
    </location>
</feature>
<dbReference type="Pfam" id="PF06966">
    <property type="entry name" value="DUF1295"/>
    <property type="match status" value="1"/>
</dbReference>
<protein>
    <recommendedName>
        <fullName evidence="4">Steroid 5-alpha reductase C-terminal domain-containing protein</fullName>
    </recommendedName>
</protein>
<organism evidence="2 3">
    <name type="scientific">Lipomyces starkeyi NRRL Y-11557</name>
    <dbReference type="NCBI Taxonomy" id="675824"/>
    <lineage>
        <taxon>Eukaryota</taxon>
        <taxon>Fungi</taxon>
        <taxon>Dikarya</taxon>
        <taxon>Ascomycota</taxon>
        <taxon>Saccharomycotina</taxon>
        <taxon>Lipomycetes</taxon>
        <taxon>Lipomycetales</taxon>
        <taxon>Lipomycetaceae</taxon>
        <taxon>Lipomyces</taxon>
    </lineage>
</organism>
<sequence length="232" mass="26064">MAKELHDNVSRVKASSPLGSAIFVGLRAADVFWQYSFLQRGWASKLIERFGGNSVGLDRILDPSTSQLQPYYLLVCLMALGSSLKQIVALVYISEQEMPAASAFVIAAFNTIFNSLNTILSLWSPTSGVHTSRSWFDILRSSSVAIGAGFYLIGILMELISELQRRAFKKNPANKGKPYGGFSWGILTFSFFFYDFSFRGFPVLDQYLTERYGEAYEEIKTRVKYSLFPGIY</sequence>
<keyword evidence="1" id="KW-0472">Membrane</keyword>
<feature type="transmembrane region" description="Helical" evidence="1">
    <location>
        <begin position="100"/>
        <end position="123"/>
    </location>
</feature>
<keyword evidence="1" id="KW-1133">Transmembrane helix</keyword>
<feature type="transmembrane region" description="Helical" evidence="1">
    <location>
        <begin position="71"/>
        <end position="93"/>
    </location>
</feature>
<dbReference type="OrthoDB" id="67965at2759"/>
<evidence type="ECO:0000313" key="2">
    <source>
        <dbReference type="EMBL" id="ODQ68898.1"/>
    </source>
</evidence>
<gene>
    <name evidence="2" type="ORF">LIPSTDRAFT_121047</name>
</gene>
<dbReference type="InterPro" id="IPR010721">
    <property type="entry name" value="UstE-like"/>
</dbReference>
<keyword evidence="3" id="KW-1185">Reference proteome</keyword>
<evidence type="ECO:0008006" key="4">
    <source>
        <dbReference type="Google" id="ProtNLM"/>
    </source>
</evidence>
<dbReference type="AlphaFoldDB" id="A0A1E3PUE2"/>
<evidence type="ECO:0000256" key="1">
    <source>
        <dbReference type="SAM" id="Phobius"/>
    </source>
</evidence>
<dbReference type="STRING" id="675824.A0A1E3PUE2"/>
<name>A0A1E3PUE2_LIPST</name>
<keyword evidence="1" id="KW-0812">Transmembrane</keyword>
<proteinExistence type="predicted"/>
<accession>A0A1E3PUE2</accession>